<dbReference type="InterPro" id="IPR050300">
    <property type="entry name" value="GDXG_lipolytic_enzyme"/>
</dbReference>
<dbReference type="InterPro" id="IPR033140">
    <property type="entry name" value="Lipase_GDXG_put_SER_AS"/>
</dbReference>
<dbReference type="AlphaFoldDB" id="A0A8K1FI46"/>
<dbReference type="InterPro" id="IPR029058">
    <property type="entry name" value="AB_hydrolase_fold"/>
</dbReference>
<gene>
    <name evidence="5" type="ORF">Poli38472_004452</name>
</gene>
<dbReference type="OrthoDB" id="408631at2759"/>
<dbReference type="GO" id="GO:0016787">
    <property type="term" value="F:hydrolase activity"/>
    <property type="evidence" value="ECO:0007669"/>
    <property type="project" value="UniProtKB-KW"/>
</dbReference>
<keyword evidence="2" id="KW-0378">Hydrolase</keyword>
<evidence type="ECO:0000313" key="6">
    <source>
        <dbReference type="Proteomes" id="UP000794436"/>
    </source>
</evidence>
<dbReference type="PANTHER" id="PTHR48081">
    <property type="entry name" value="AB HYDROLASE SUPERFAMILY PROTEIN C4A8.06C"/>
    <property type="match status" value="1"/>
</dbReference>
<feature type="active site" evidence="3">
    <location>
        <position position="272"/>
    </location>
</feature>
<name>A0A8K1FI46_PYTOL</name>
<dbReference type="PANTHER" id="PTHR48081:SF8">
    <property type="entry name" value="ALPHA_BETA HYDROLASE FOLD-3 DOMAIN-CONTAINING PROTEIN-RELATED"/>
    <property type="match status" value="1"/>
</dbReference>
<dbReference type="Proteomes" id="UP000794436">
    <property type="component" value="Unassembled WGS sequence"/>
</dbReference>
<dbReference type="InterPro" id="IPR013094">
    <property type="entry name" value="AB_hydrolase_3"/>
</dbReference>
<dbReference type="Gene3D" id="3.40.50.1820">
    <property type="entry name" value="alpha/beta hydrolase"/>
    <property type="match status" value="1"/>
</dbReference>
<evidence type="ECO:0000313" key="5">
    <source>
        <dbReference type="EMBL" id="TMW59383.1"/>
    </source>
</evidence>
<dbReference type="Pfam" id="PF07859">
    <property type="entry name" value="Abhydrolase_3"/>
    <property type="match status" value="1"/>
</dbReference>
<comment type="similarity">
    <text evidence="1">Belongs to the 'GDXG' lipolytic enzyme family.</text>
</comment>
<evidence type="ECO:0000256" key="2">
    <source>
        <dbReference type="ARBA" id="ARBA00022801"/>
    </source>
</evidence>
<dbReference type="EMBL" id="SPLM01000109">
    <property type="protein sequence ID" value="TMW59383.1"/>
    <property type="molecule type" value="Genomic_DNA"/>
</dbReference>
<organism evidence="5 6">
    <name type="scientific">Pythium oligandrum</name>
    <name type="common">Mycoparasitic fungus</name>
    <dbReference type="NCBI Taxonomy" id="41045"/>
    <lineage>
        <taxon>Eukaryota</taxon>
        <taxon>Sar</taxon>
        <taxon>Stramenopiles</taxon>
        <taxon>Oomycota</taxon>
        <taxon>Peronosporomycetes</taxon>
        <taxon>Pythiales</taxon>
        <taxon>Pythiaceae</taxon>
        <taxon>Pythium</taxon>
    </lineage>
</organism>
<evidence type="ECO:0000256" key="1">
    <source>
        <dbReference type="ARBA" id="ARBA00010515"/>
    </source>
</evidence>
<dbReference type="SUPFAM" id="SSF53474">
    <property type="entry name" value="alpha/beta-Hydrolases"/>
    <property type="match status" value="1"/>
</dbReference>
<dbReference type="PROSITE" id="PS01174">
    <property type="entry name" value="LIPASE_GDXG_SER"/>
    <property type="match status" value="1"/>
</dbReference>
<proteinExistence type="inferred from homology"/>
<comment type="caution">
    <text evidence="5">The sequence shown here is derived from an EMBL/GenBank/DDBJ whole genome shotgun (WGS) entry which is preliminary data.</text>
</comment>
<evidence type="ECO:0000256" key="3">
    <source>
        <dbReference type="PROSITE-ProRule" id="PRU10038"/>
    </source>
</evidence>
<protein>
    <recommendedName>
        <fullName evidence="4">Alpha/beta hydrolase fold-3 domain-containing protein</fullName>
    </recommendedName>
</protein>
<feature type="domain" description="Alpha/beta hydrolase fold-3" evidence="4">
    <location>
        <begin position="183"/>
        <end position="400"/>
    </location>
</feature>
<sequence>MVSIKLLASSKARKMLKPSQALRLVQSRVVTVLLSLSAAKLRHLVLRGALGGSIYAMLAFALGGCYSRPWELIGVLVRMKYVVCRAVMAYIARGCKPRFPEWTLSFEVVQSVMRCAMKSYGHRMILPASAQHVRWQSAWVGTAIGHLSCGKHGTRVEPFYHNGLEHVWVRPKSSSPSSRRLVVLYIHGGGFAVLSPRLYIYLANEFITRVTAKLREELGFDGSFHVEVLLANYRKVPEYAYPIPPQDAYCMYEYLVHVEKLSPRQIIIAGDSAGGCLALTTLLRARDQSSTQLQPLAGLLLCPFADMEVDCNEDRAPHCVITDSCQLAISKYHPRIGEASAWGDASPAHCNLEGLPPVYIQAAELDYLFPHAQSLYAKAKGDGVNDWTLDVHKNVPHVFALYPTPIMPIAHKGLDAIASFTATQFHKTLRVPDAA</sequence>
<reference evidence="5" key="1">
    <citation type="submission" date="2019-03" db="EMBL/GenBank/DDBJ databases">
        <title>Long read genome sequence of the mycoparasitic Pythium oligandrum ATCC 38472 isolated from sugarbeet rhizosphere.</title>
        <authorList>
            <person name="Gaulin E."/>
        </authorList>
    </citation>
    <scope>NUCLEOTIDE SEQUENCE</scope>
    <source>
        <strain evidence="5">ATCC 38472_TT</strain>
    </source>
</reference>
<accession>A0A8K1FI46</accession>
<evidence type="ECO:0000259" key="4">
    <source>
        <dbReference type="Pfam" id="PF07859"/>
    </source>
</evidence>
<keyword evidence="6" id="KW-1185">Reference proteome</keyword>